<dbReference type="PANTHER" id="PTHR35524:SF1">
    <property type="entry name" value="ALPHA-ACETOLACTATE DECARBOXYLASE"/>
    <property type="match status" value="1"/>
</dbReference>
<organism evidence="9 10">
    <name type="scientific">Patiriisocius hiemis</name>
    <dbReference type="NCBI Taxonomy" id="3075604"/>
    <lineage>
        <taxon>Bacteria</taxon>
        <taxon>Pseudomonadati</taxon>
        <taxon>Bacteroidota</taxon>
        <taxon>Flavobacteriia</taxon>
        <taxon>Flavobacteriales</taxon>
        <taxon>Flavobacteriaceae</taxon>
        <taxon>Patiriisocius</taxon>
    </lineage>
</organism>
<reference evidence="9 10" key="1">
    <citation type="submission" date="2023-09" db="EMBL/GenBank/DDBJ databases">
        <authorList>
            <person name="Rey-Velasco X."/>
        </authorList>
    </citation>
    <scope>NUCLEOTIDE SEQUENCE [LARGE SCALE GENOMIC DNA]</scope>
    <source>
        <strain evidence="9 10">W242</strain>
    </source>
</reference>
<proteinExistence type="inferred from homology"/>
<comment type="similarity">
    <text evidence="3">Belongs to the alpha-acetolactate decarboxylase family.</text>
</comment>
<dbReference type="PANTHER" id="PTHR35524">
    <property type="entry name" value="ALPHA-ACETOLACTATE DECARBOXYLASE"/>
    <property type="match status" value="1"/>
</dbReference>
<evidence type="ECO:0000256" key="4">
    <source>
        <dbReference type="ARBA" id="ARBA00013204"/>
    </source>
</evidence>
<dbReference type="InterPro" id="IPR005128">
    <property type="entry name" value="Acetolactate_a_deCO2ase"/>
</dbReference>
<sequence length="248" mass="27837">MIPIKLKSLILKSIVTLLFTGIVSCNIKEKKKETAHTYPDIYVVGAMKDAMFKGELYSKIDLDTISDKNGLYGLGPQTQLTGELLIIDGKCYVSKVVSDSTMTVQETYKTGAPFFVFGNVKEWKSVKIPETITDMKALETFVDEQSKEMKRPFAFKVSGRVSDATIHIQNLPPGSKVSSPQEAHVGQADYTLQDEAVDIVGFFSTEHQTVFTHHDTFMHLHLITQDRSKMGHLDHAIFENITLYLPMK</sequence>
<gene>
    <name evidence="9" type="ORF">RM538_09205</name>
</gene>
<name>A0ABU2YE91_9FLAO</name>
<evidence type="ECO:0000313" key="10">
    <source>
        <dbReference type="Proteomes" id="UP001254488"/>
    </source>
</evidence>
<dbReference type="SUPFAM" id="SSF117856">
    <property type="entry name" value="AF0104/ALDC/Ptd012-like"/>
    <property type="match status" value="1"/>
</dbReference>
<evidence type="ECO:0000256" key="5">
    <source>
        <dbReference type="ARBA" id="ARBA00020164"/>
    </source>
</evidence>
<keyword evidence="8 9" id="KW-0456">Lyase</keyword>
<comment type="catalytic activity">
    <reaction evidence="1">
        <text>(2S)-2-acetolactate + H(+) = (R)-acetoin + CO2</text>
        <dbReference type="Rhea" id="RHEA:21580"/>
        <dbReference type="ChEBI" id="CHEBI:15378"/>
        <dbReference type="ChEBI" id="CHEBI:15686"/>
        <dbReference type="ChEBI" id="CHEBI:16526"/>
        <dbReference type="ChEBI" id="CHEBI:58476"/>
        <dbReference type="EC" id="4.1.1.5"/>
    </reaction>
</comment>
<dbReference type="EC" id="4.1.1.5" evidence="4"/>
<comment type="pathway">
    <text evidence="2">Polyol metabolism; (R,R)-butane-2,3-diol biosynthesis; (R,R)-butane-2,3-diol from pyruvate: step 2/3.</text>
</comment>
<evidence type="ECO:0000256" key="2">
    <source>
        <dbReference type="ARBA" id="ARBA00005170"/>
    </source>
</evidence>
<dbReference type="EMBL" id="JAVRHZ010000005">
    <property type="protein sequence ID" value="MDT0556181.1"/>
    <property type="molecule type" value="Genomic_DNA"/>
</dbReference>
<keyword evidence="6" id="KW-0210">Decarboxylase</keyword>
<evidence type="ECO:0000256" key="7">
    <source>
        <dbReference type="ARBA" id="ARBA00023061"/>
    </source>
</evidence>
<evidence type="ECO:0000256" key="1">
    <source>
        <dbReference type="ARBA" id="ARBA00001784"/>
    </source>
</evidence>
<keyword evidence="7" id="KW-0005">Acetoin biosynthesis</keyword>
<keyword evidence="10" id="KW-1185">Reference proteome</keyword>
<accession>A0ABU2YE91</accession>
<evidence type="ECO:0000256" key="3">
    <source>
        <dbReference type="ARBA" id="ARBA00007106"/>
    </source>
</evidence>
<dbReference type="RefSeq" id="WP_311333136.1">
    <property type="nucleotide sequence ID" value="NZ_JAVRHZ010000005.1"/>
</dbReference>
<evidence type="ECO:0000256" key="6">
    <source>
        <dbReference type="ARBA" id="ARBA00022793"/>
    </source>
</evidence>
<evidence type="ECO:0000313" key="9">
    <source>
        <dbReference type="EMBL" id="MDT0556181.1"/>
    </source>
</evidence>
<comment type="caution">
    <text evidence="9">The sequence shown here is derived from an EMBL/GenBank/DDBJ whole genome shotgun (WGS) entry which is preliminary data.</text>
</comment>
<evidence type="ECO:0000256" key="8">
    <source>
        <dbReference type="ARBA" id="ARBA00023239"/>
    </source>
</evidence>
<dbReference type="GO" id="GO:0047605">
    <property type="term" value="F:acetolactate decarboxylase activity"/>
    <property type="evidence" value="ECO:0007669"/>
    <property type="project" value="UniProtKB-EC"/>
</dbReference>
<dbReference type="PROSITE" id="PS51257">
    <property type="entry name" value="PROKAR_LIPOPROTEIN"/>
    <property type="match status" value="1"/>
</dbReference>
<dbReference type="Pfam" id="PF03306">
    <property type="entry name" value="AAL_decarboxy"/>
    <property type="match status" value="1"/>
</dbReference>
<dbReference type="Gene3D" id="3.30.1330.80">
    <property type="entry name" value="Hypothetical protein, similar to alpha- acetolactate decarboxylase, domain 2"/>
    <property type="match status" value="1"/>
</dbReference>
<dbReference type="Proteomes" id="UP001254488">
    <property type="component" value="Unassembled WGS sequence"/>
</dbReference>
<protein>
    <recommendedName>
        <fullName evidence="5">Alpha-acetolactate decarboxylase</fullName>
        <ecNumber evidence="4">4.1.1.5</ecNumber>
    </recommendedName>
</protein>